<dbReference type="PROSITE" id="PS51781">
    <property type="entry name" value="SH3B"/>
    <property type="match status" value="1"/>
</dbReference>
<evidence type="ECO:0000259" key="5">
    <source>
        <dbReference type="PROSITE" id="PS51272"/>
    </source>
</evidence>
<evidence type="ECO:0000256" key="4">
    <source>
        <dbReference type="SAM" id="SignalP"/>
    </source>
</evidence>
<dbReference type="PANTHER" id="PTHR30404">
    <property type="entry name" value="N-ACETYLMURAMOYL-L-ALANINE AMIDASE"/>
    <property type="match status" value="1"/>
</dbReference>
<dbReference type="Pfam" id="PF08239">
    <property type="entry name" value="SH3_3"/>
    <property type="match status" value="1"/>
</dbReference>
<protein>
    <submittedName>
        <fullName evidence="7">N-acetylmuramoyl-L-alanine amidase</fullName>
    </submittedName>
</protein>
<reference evidence="7 8" key="1">
    <citation type="submission" date="2016-10" db="EMBL/GenBank/DDBJ databases">
        <authorList>
            <person name="Varghese N."/>
            <person name="Submissions S."/>
        </authorList>
    </citation>
    <scope>NUCLEOTIDE SEQUENCE [LARGE SCALE GENOMIC DNA]</scope>
    <source>
        <strain evidence="7 8">DSM 20748</strain>
    </source>
</reference>
<feature type="domain" description="SLH" evidence="5">
    <location>
        <begin position="149"/>
        <end position="207"/>
    </location>
</feature>
<dbReference type="Gene3D" id="2.30.30.40">
    <property type="entry name" value="SH3 Domains"/>
    <property type="match status" value="1"/>
</dbReference>
<evidence type="ECO:0000313" key="7">
    <source>
        <dbReference type="EMBL" id="SDX79595.1"/>
    </source>
</evidence>
<evidence type="ECO:0000313" key="8">
    <source>
        <dbReference type="Proteomes" id="UP000198647"/>
    </source>
</evidence>
<evidence type="ECO:0000256" key="3">
    <source>
        <dbReference type="ARBA" id="ARBA00023316"/>
    </source>
</evidence>
<evidence type="ECO:0000256" key="1">
    <source>
        <dbReference type="ARBA" id="ARBA00022729"/>
    </source>
</evidence>
<keyword evidence="8" id="KW-1185">Reference proteome</keyword>
<gene>
    <name evidence="7" type="ORF">SAMN04488081_1287</name>
</gene>
<dbReference type="Proteomes" id="UP000198647">
    <property type="component" value="Unassembled WGS sequence"/>
</dbReference>
<feature type="domain" description="SLH" evidence="5">
    <location>
        <begin position="85"/>
        <end position="148"/>
    </location>
</feature>
<dbReference type="Gene3D" id="3.40.630.40">
    <property type="entry name" value="Zn-dependent exopeptidases"/>
    <property type="match status" value="1"/>
</dbReference>
<name>A0A1H3ELX2_9BACI</name>
<feature type="chain" id="PRO_5046806925" evidence="4">
    <location>
        <begin position="29"/>
        <end position="461"/>
    </location>
</feature>
<dbReference type="InterPro" id="IPR050695">
    <property type="entry name" value="N-acetylmuramoyl_amidase_3"/>
</dbReference>
<dbReference type="CDD" id="cd02696">
    <property type="entry name" value="MurNAc-LAA"/>
    <property type="match status" value="1"/>
</dbReference>
<dbReference type="EMBL" id="FNOS01000003">
    <property type="protein sequence ID" value="SDX79595.1"/>
    <property type="molecule type" value="Genomic_DNA"/>
</dbReference>
<dbReference type="Pfam" id="PF01520">
    <property type="entry name" value="Amidase_3"/>
    <property type="match status" value="1"/>
</dbReference>
<feature type="domain" description="SLH" evidence="5">
    <location>
        <begin position="25"/>
        <end position="84"/>
    </location>
</feature>
<dbReference type="Pfam" id="PF00395">
    <property type="entry name" value="SLH"/>
    <property type="match status" value="3"/>
</dbReference>
<keyword evidence="2" id="KW-0378">Hydrolase</keyword>
<keyword evidence="1 4" id="KW-0732">Signal</keyword>
<dbReference type="InterPro" id="IPR003646">
    <property type="entry name" value="SH3-like_bac-type"/>
</dbReference>
<proteinExistence type="predicted"/>
<comment type="caution">
    <text evidence="7">The sequence shown here is derived from an EMBL/GenBank/DDBJ whole genome shotgun (WGS) entry which is preliminary data.</text>
</comment>
<organism evidence="7 8">
    <name type="scientific">Salimicrobium album</name>
    <dbReference type="NCBI Taxonomy" id="50717"/>
    <lineage>
        <taxon>Bacteria</taxon>
        <taxon>Bacillati</taxon>
        <taxon>Bacillota</taxon>
        <taxon>Bacilli</taxon>
        <taxon>Bacillales</taxon>
        <taxon>Bacillaceae</taxon>
        <taxon>Salimicrobium</taxon>
    </lineage>
</organism>
<dbReference type="PROSITE" id="PS51272">
    <property type="entry name" value="SLH"/>
    <property type="match status" value="3"/>
</dbReference>
<evidence type="ECO:0000256" key="2">
    <source>
        <dbReference type="ARBA" id="ARBA00022801"/>
    </source>
</evidence>
<feature type="signal peptide" evidence="4">
    <location>
        <begin position="1"/>
        <end position="28"/>
    </location>
</feature>
<dbReference type="SUPFAM" id="SSF53187">
    <property type="entry name" value="Zn-dependent exopeptidases"/>
    <property type="match status" value="1"/>
</dbReference>
<evidence type="ECO:0000259" key="6">
    <source>
        <dbReference type="PROSITE" id="PS51781"/>
    </source>
</evidence>
<dbReference type="InterPro" id="IPR002508">
    <property type="entry name" value="MurNAc-LAA_cat"/>
</dbReference>
<dbReference type="InterPro" id="IPR001119">
    <property type="entry name" value="SLH_dom"/>
</dbReference>
<dbReference type="RefSeq" id="WP_093106465.1">
    <property type="nucleotide sequence ID" value="NZ_FNOS01000003.1"/>
</dbReference>
<sequence length="461" mass="50746">MRGKGLRYAVVVLVAVLLLSVGAGSVSANTVSGIPENYSKEINYLISENIIKGYPDGDFHGDDKVTRAQAAVMVGRMLGLPGEKRSTDFPDVDKGLYASGYIQSAKDKGIITGFPEGDYRPNKSMTRAEMAYLIVKALRLEAKSDVTFTDIPKSSKLYDYVNKLSTAGISEGFPSGEYKPDRIISRTEFSLFVARGMNKEFKVSSGAEEPMEVLEKQIVTADFLNVRNGPGSNNQVVGKIYTGDIVSVYKKEGSWYYISSGNIKGYVHSAYLMDKPSKTYKVAIDPGHGERDPGASANGIVEKELVLDVSKKTRKFLENAGMDVVMTRQSDWYPSLSGRVAIAERNNATEFVSIHANAASEGANGVETFYYASGMSNREFNSYKLAKFINERLHKEMDMTDRGVKNGNFHVIRETSLTAVLTEIGFLTNKGDAGKLKTQHYREAAARAIALGVVDYYNWKE</sequence>
<feature type="domain" description="SH3b" evidence="6">
    <location>
        <begin position="214"/>
        <end position="276"/>
    </location>
</feature>
<accession>A0A1H3ELX2</accession>
<dbReference type="SMART" id="SM00287">
    <property type="entry name" value="SH3b"/>
    <property type="match status" value="1"/>
</dbReference>
<dbReference type="PANTHER" id="PTHR30404:SF0">
    <property type="entry name" value="N-ACETYLMURAMOYL-L-ALANINE AMIDASE AMIC"/>
    <property type="match status" value="1"/>
</dbReference>
<keyword evidence="3" id="KW-0961">Cell wall biogenesis/degradation</keyword>
<dbReference type="SMART" id="SM00646">
    <property type="entry name" value="Ami_3"/>
    <property type="match status" value="1"/>
</dbReference>